<dbReference type="Proteomes" id="UP001055811">
    <property type="component" value="Linkage Group LG03"/>
</dbReference>
<reference evidence="1 2" key="2">
    <citation type="journal article" date="2022" name="Mol. Ecol. Resour.">
        <title>The genomes of chicory, endive, great burdock and yacon provide insights into Asteraceae paleo-polyploidization history and plant inulin production.</title>
        <authorList>
            <person name="Fan W."/>
            <person name="Wang S."/>
            <person name="Wang H."/>
            <person name="Wang A."/>
            <person name="Jiang F."/>
            <person name="Liu H."/>
            <person name="Zhao H."/>
            <person name="Xu D."/>
            <person name="Zhang Y."/>
        </authorList>
    </citation>
    <scope>NUCLEOTIDE SEQUENCE [LARGE SCALE GENOMIC DNA]</scope>
    <source>
        <strain evidence="2">cv. Punajuju</strain>
        <tissue evidence="1">Leaves</tissue>
    </source>
</reference>
<evidence type="ECO:0000313" key="1">
    <source>
        <dbReference type="EMBL" id="KAI3764099.1"/>
    </source>
</evidence>
<sequence>MIFKRLTECKLKEGSNINSHVLQIEAYIGELYKLGYPMSQEESVNILLTSLTNEYDLFIQTYRKEDQKKTLMEMRPLLTLYESLLDRHSSNGSTTSGLSPVKRHNKKRSRSTGHVSNWESAKSDTVTGRLEDAPTLLKAQTLRSRAADTPVAVCCSNLEIEHNCLYFTMFIIREDNRALVETDRSSITDSQSDYWEALVNPVAAKQENLRARYSLCENLIDFTPGLKTSGSN</sequence>
<protein>
    <submittedName>
        <fullName evidence="1">Uncharacterized protein</fullName>
    </submittedName>
</protein>
<proteinExistence type="predicted"/>
<dbReference type="EMBL" id="CM042011">
    <property type="protein sequence ID" value="KAI3764099.1"/>
    <property type="molecule type" value="Genomic_DNA"/>
</dbReference>
<evidence type="ECO:0000313" key="2">
    <source>
        <dbReference type="Proteomes" id="UP001055811"/>
    </source>
</evidence>
<reference evidence="2" key="1">
    <citation type="journal article" date="2022" name="Mol. Ecol. Resour.">
        <title>The genomes of chicory, endive, great burdock and yacon provide insights into Asteraceae palaeo-polyploidization history and plant inulin production.</title>
        <authorList>
            <person name="Fan W."/>
            <person name="Wang S."/>
            <person name="Wang H."/>
            <person name="Wang A."/>
            <person name="Jiang F."/>
            <person name="Liu H."/>
            <person name="Zhao H."/>
            <person name="Xu D."/>
            <person name="Zhang Y."/>
        </authorList>
    </citation>
    <scope>NUCLEOTIDE SEQUENCE [LARGE SCALE GENOMIC DNA]</scope>
    <source>
        <strain evidence="2">cv. Punajuju</strain>
    </source>
</reference>
<organism evidence="1 2">
    <name type="scientific">Cichorium intybus</name>
    <name type="common">Chicory</name>
    <dbReference type="NCBI Taxonomy" id="13427"/>
    <lineage>
        <taxon>Eukaryota</taxon>
        <taxon>Viridiplantae</taxon>
        <taxon>Streptophyta</taxon>
        <taxon>Embryophyta</taxon>
        <taxon>Tracheophyta</taxon>
        <taxon>Spermatophyta</taxon>
        <taxon>Magnoliopsida</taxon>
        <taxon>eudicotyledons</taxon>
        <taxon>Gunneridae</taxon>
        <taxon>Pentapetalae</taxon>
        <taxon>asterids</taxon>
        <taxon>campanulids</taxon>
        <taxon>Asterales</taxon>
        <taxon>Asteraceae</taxon>
        <taxon>Cichorioideae</taxon>
        <taxon>Cichorieae</taxon>
        <taxon>Cichoriinae</taxon>
        <taxon>Cichorium</taxon>
    </lineage>
</organism>
<gene>
    <name evidence="1" type="ORF">L2E82_14102</name>
</gene>
<name>A0ACB9EYR3_CICIN</name>
<keyword evidence="2" id="KW-1185">Reference proteome</keyword>
<comment type="caution">
    <text evidence="1">The sequence shown here is derived from an EMBL/GenBank/DDBJ whole genome shotgun (WGS) entry which is preliminary data.</text>
</comment>
<accession>A0ACB9EYR3</accession>